<dbReference type="Gene3D" id="3.30.160.60">
    <property type="entry name" value="Classic Zinc Finger"/>
    <property type="match status" value="1"/>
</dbReference>
<feature type="domain" description="C2H2-type" evidence="6">
    <location>
        <begin position="74"/>
        <end position="102"/>
    </location>
</feature>
<keyword evidence="1" id="KW-0479">Metal-binding</keyword>
<keyword evidence="3 5" id="KW-0863">Zinc-finger</keyword>
<evidence type="ECO:0000313" key="7">
    <source>
        <dbReference type="EMBL" id="GIY12925.1"/>
    </source>
</evidence>
<dbReference type="InterPro" id="IPR036236">
    <property type="entry name" value="Znf_C2H2_sf"/>
</dbReference>
<reference evidence="7 8" key="1">
    <citation type="submission" date="2021-06" db="EMBL/GenBank/DDBJ databases">
        <title>Caerostris darwini draft genome.</title>
        <authorList>
            <person name="Kono N."/>
            <person name="Arakawa K."/>
        </authorList>
    </citation>
    <scope>NUCLEOTIDE SEQUENCE [LARGE SCALE GENOMIC DNA]</scope>
</reference>
<dbReference type="InterPro" id="IPR013087">
    <property type="entry name" value="Znf_C2H2_type"/>
</dbReference>
<protein>
    <recommendedName>
        <fullName evidence="6">C2H2-type domain-containing protein</fullName>
    </recommendedName>
</protein>
<evidence type="ECO:0000256" key="1">
    <source>
        <dbReference type="ARBA" id="ARBA00022723"/>
    </source>
</evidence>
<dbReference type="GO" id="GO:0008270">
    <property type="term" value="F:zinc ion binding"/>
    <property type="evidence" value="ECO:0007669"/>
    <property type="project" value="UniProtKB-KW"/>
</dbReference>
<dbReference type="FunFam" id="3.30.160.60:FF:000688">
    <property type="entry name" value="zinc finger protein 197 isoform X1"/>
    <property type="match status" value="1"/>
</dbReference>
<dbReference type="SMART" id="SM00355">
    <property type="entry name" value="ZnF_C2H2"/>
    <property type="match status" value="1"/>
</dbReference>
<evidence type="ECO:0000313" key="8">
    <source>
        <dbReference type="Proteomes" id="UP001054837"/>
    </source>
</evidence>
<name>A0AAV4QUL4_9ARAC</name>
<gene>
    <name evidence="7" type="ORF">CDAR_3341</name>
</gene>
<dbReference type="PROSITE" id="PS00028">
    <property type="entry name" value="ZINC_FINGER_C2H2_1"/>
    <property type="match status" value="1"/>
</dbReference>
<accession>A0AAV4QUL4</accession>
<dbReference type="EMBL" id="BPLQ01005149">
    <property type="protein sequence ID" value="GIY12925.1"/>
    <property type="molecule type" value="Genomic_DNA"/>
</dbReference>
<sequence>MSEKLQEQPEFKVPQIKKSFVERLKHSAVLDMLRQEHAMSLSRRKVFPTFSPQNPVDSVTLVSRTRLFTGEKRFVCDKCPKSFTSNQNLKYHKIMTHYSKIK</sequence>
<evidence type="ECO:0000256" key="5">
    <source>
        <dbReference type="PROSITE-ProRule" id="PRU00042"/>
    </source>
</evidence>
<evidence type="ECO:0000256" key="2">
    <source>
        <dbReference type="ARBA" id="ARBA00022737"/>
    </source>
</evidence>
<evidence type="ECO:0000259" key="6">
    <source>
        <dbReference type="PROSITE" id="PS50157"/>
    </source>
</evidence>
<comment type="caution">
    <text evidence="7">The sequence shown here is derived from an EMBL/GenBank/DDBJ whole genome shotgun (WGS) entry which is preliminary data.</text>
</comment>
<organism evidence="7 8">
    <name type="scientific">Caerostris darwini</name>
    <dbReference type="NCBI Taxonomy" id="1538125"/>
    <lineage>
        <taxon>Eukaryota</taxon>
        <taxon>Metazoa</taxon>
        <taxon>Ecdysozoa</taxon>
        <taxon>Arthropoda</taxon>
        <taxon>Chelicerata</taxon>
        <taxon>Arachnida</taxon>
        <taxon>Araneae</taxon>
        <taxon>Araneomorphae</taxon>
        <taxon>Entelegynae</taxon>
        <taxon>Araneoidea</taxon>
        <taxon>Araneidae</taxon>
        <taxon>Caerostris</taxon>
    </lineage>
</organism>
<keyword evidence="2" id="KW-0677">Repeat</keyword>
<keyword evidence="4" id="KW-0862">Zinc</keyword>
<dbReference type="Pfam" id="PF00096">
    <property type="entry name" value="zf-C2H2"/>
    <property type="match status" value="1"/>
</dbReference>
<proteinExistence type="predicted"/>
<evidence type="ECO:0000256" key="3">
    <source>
        <dbReference type="ARBA" id="ARBA00022771"/>
    </source>
</evidence>
<keyword evidence="8" id="KW-1185">Reference proteome</keyword>
<evidence type="ECO:0000256" key="4">
    <source>
        <dbReference type="ARBA" id="ARBA00022833"/>
    </source>
</evidence>
<dbReference type="Proteomes" id="UP001054837">
    <property type="component" value="Unassembled WGS sequence"/>
</dbReference>
<dbReference type="SUPFAM" id="SSF57667">
    <property type="entry name" value="beta-beta-alpha zinc fingers"/>
    <property type="match status" value="1"/>
</dbReference>
<dbReference type="PROSITE" id="PS50157">
    <property type="entry name" value="ZINC_FINGER_C2H2_2"/>
    <property type="match status" value="1"/>
</dbReference>
<dbReference type="AlphaFoldDB" id="A0AAV4QUL4"/>